<proteinExistence type="predicted"/>
<feature type="region of interest" description="Disordered" evidence="1">
    <location>
        <begin position="78"/>
        <end position="106"/>
    </location>
</feature>
<evidence type="ECO:0000313" key="2">
    <source>
        <dbReference type="EMBL" id="KAK0649718.1"/>
    </source>
</evidence>
<feature type="compositionally biased region" description="Pro residues" evidence="1">
    <location>
        <begin position="83"/>
        <end position="98"/>
    </location>
</feature>
<dbReference type="Proteomes" id="UP001174936">
    <property type="component" value="Unassembled WGS sequence"/>
</dbReference>
<dbReference type="AlphaFoldDB" id="A0AA40CUG3"/>
<accession>A0AA40CUG3</accession>
<keyword evidence="3" id="KW-1185">Reference proteome</keyword>
<gene>
    <name evidence="2" type="ORF">B0T16DRAFT_457104</name>
</gene>
<reference evidence="2" key="1">
    <citation type="submission" date="2023-06" db="EMBL/GenBank/DDBJ databases">
        <title>Genome-scale phylogeny and comparative genomics of the fungal order Sordariales.</title>
        <authorList>
            <consortium name="Lawrence Berkeley National Laboratory"/>
            <person name="Hensen N."/>
            <person name="Bonometti L."/>
            <person name="Westerberg I."/>
            <person name="Brannstrom I.O."/>
            <person name="Guillou S."/>
            <person name="Cros-Aarteil S."/>
            <person name="Calhoun S."/>
            <person name="Haridas S."/>
            <person name="Kuo A."/>
            <person name="Mondo S."/>
            <person name="Pangilinan J."/>
            <person name="Riley R."/>
            <person name="Labutti K."/>
            <person name="Andreopoulos B."/>
            <person name="Lipzen A."/>
            <person name="Chen C."/>
            <person name="Yanf M."/>
            <person name="Daum C."/>
            <person name="Ng V."/>
            <person name="Clum A."/>
            <person name="Steindorff A."/>
            <person name="Ohm R."/>
            <person name="Martin F."/>
            <person name="Silar P."/>
            <person name="Natvig D."/>
            <person name="Lalanne C."/>
            <person name="Gautier V."/>
            <person name="Ament-Velasquez S.L."/>
            <person name="Kruys A."/>
            <person name="Hutchinson M.I."/>
            <person name="Powell A.J."/>
            <person name="Barry K."/>
            <person name="Miller A.N."/>
            <person name="Grigoriev I.V."/>
            <person name="Debuchy R."/>
            <person name="Gladieux P."/>
            <person name="Thoren M.H."/>
            <person name="Johannesson H."/>
        </authorList>
    </citation>
    <scope>NUCLEOTIDE SEQUENCE</scope>
    <source>
        <strain evidence="2">SMH2532-1</strain>
    </source>
</reference>
<comment type="caution">
    <text evidence="2">The sequence shown here is derived from an EMBL/GenBank/DDBJ whole genome shotgun (WGS) entry which is preliminary data.</text>
</comment>
<name>A0AA40CUG3_9PEZI</name>
<sequence>MFTVGDLNQYKLQAYKDYRVSLLWEPVPGGKGSCISTCAETFARLQGSECNPTGSSEKTIKLAGSLDNICGTYSFRVEEPKSSLPPPPPPPPAAPPKTPRSLSQRTCYNKPQTHRKDVHYIDHAIAPRSFCKDDSYQLKPGSPSIAIPTYIPEVHFGNAIMSYSASWVEGCEVEGEPSQLFLNPVPG</sequence>
<evidence type="ECO:0000313" key="3">
    <source>
        <dbReference type="Proteomes" id="UP001174936"/>
    </source>
</evidence>
<dbReference type="EMBL" id="JAULSV010000003">
    <property type="protein sequence ID" value="KAK0649718.1"/>
    <property type="molecule type" value="Genomic_DNA"/>
</dbReference>
<evidence type="ECO:0000256" key="1">
    <source>
        <dbReference type="SAM" id="MobiDB-lite"/>
    </source>
</evidence>
<protein>
    <submittedName>
        <fullName evidence="2">Uncharacterized protein</fullName>
    </submittedName>
</protein>
<organism evidence="2 3">
    <name type="scientific">Cercophora newfieldiana</name>
    <dbReference type="NCBI Taxonomy" id="92897"/>
    <lineage>
        <taxon>Eukaryota</taxon>
        <taxon>Fungi</taxon>
        <taxon>Dikarya</taxon>
        <taxon>Ascomycota</taxon>
        <taxon>Pezizomycotina</taxon>
        <taxon>Sordariomycetes</taxon>
        <taxon>Sordariomycetidae</taxon>
        <taxon>Sordariales</taxon>
        <taxon>Lasiosphaeriaceae</taxon>
        <taxon>Cercophora</taxon>
    </lineage>
</organism>